<evidence type="ECO:0000256" key="6">
    <source>
        <dbReference type="ARBA" id="ARBA00022556"/>
    </source>
</evidence>
<dbReference type="GO" id="GO:0005543">
    <property type="term" value="F:phospholipid binding"/>
    <property type="evidence" value="ECO:0007669"/>
    <property type="project" value="TreeGrafter"/>
</dbReference>
<organism evidence="12 13">
    <name type="scientific">Phyllobacterium pellucidum</name>
    <dbReference type="NCBI Taxonomy" id="2740464"/>
    <lineage>
        <taxon>Bacteria</taxon>
        <taxon>Pseudomonadati</taxon>
        <taxon>Pseudomonadota</taxon>
        <taxon>Alphaproteobacteria</taxon>
        <taxon>Hyphomicrobiales</taxon>
        <taxon>Phyllobacteriaceae</taxon>
        <taxon>Phyllobacterium</taxon>
    </lineage>
</organism>
<sequence length="391" mass="42571">MPAEKPLRLAIVTGEESGDLLGADLVDALRRSFPGDVTLTGVGGEHLAALGLDSLFDQHEIALVGLSAIVKKLPQLVRRISQLANAIVAAKPDCLVIIDSPDFTHRVARKVRAADPSIPIVNYISPSVWAWRPERAKAMRSYIDHVLAILPFEVEALRDLDGPPATYVGHRLVSHAPLLEAARQNRSREAQLGERTEKNLVVLPGSRRSEVTSLAEPFGEAIELLAKRGNQIKVTLPTLPKIEPLVRELTAGWKIQPDIVVGEAQRLHAFAAADAALAASGTVSLELALARIPTVLSYRPDWLARTFLAPRITIWSAALPNIIADAPVVPEYFNVFVRAGSLARQLEQLLVPGHRRSAQLESFDKIASLMQTERPSGEIAAQKVLEMAKRS</sequence>
<evidence type="ECO:0000256" key="10">
    <source>
        <dbReference type="ARBA" id="ARBA00048975"/>
    </source>
</evidence>
<dbReference type="RefSeq" id="WP_113281582.1">
    <property type="nucleotide sequence ID" value="NZ_JABUMX010000001.1"/>
</dbReference>
<keyword evidence="9" id="KW-0443">Lipid metabolism</keyword>
<evidence type="ECO:0000256" key="3">
    <source>
        <dbReference type="ARBA" id="ARBA00012687"/>
    </source>
</evidence>
<dbReference type="InterPro" id="IPR003835">
    <property type="entry name" value="Glyco_trans_19"/>
</dbReference>
<keyword evidence="13" id="KW-1185">Reference proteome</keyword>
<keyword evidence="7 12" id="KW-0328">Glycosyltransferase</keyword>
<proteinExistence type="inferred from homology"/>
<dbReference type="NCBIfam" id="TIGR00215">
    <property type="entry name" value="lpxB"/>
    <property type="match status" value="1"/>
</dbReference>
<comment type="function">
    <text evidence="1">Condensation of UDP-2,3-diacylglucosamine and 2,3-diacylglucosamine-1-phosphate to form lipid A disaccharide, a precursor of lipid A, a phosphorylated glycolipid that anchors the lipopolysaccharide to the outer membrane of the cell.</text>
</comment>
<evidence type="ECO:0000256" key="9">
    <source>
        <dbReference type="ARBA" id="ARBA00023098"/>
    </source>
</evidence>
<keyword evidence="6" id="KW-0441">Lipid A biosynthesis</keyword>
<dbReference type="PANTHER" id="PTHR30372:SF4">
    <property type="entry name" value="LIPID-A-DISACCHARIDE SYNTHASE, MITOCHONDRIAL-RELATED"/>
    <property type="match status" value="1"/>
</dbReference>
<evidence type="ECO:0000256" key="8">
    <source>
        <dbReference type="ARBA" id="ARBA00022679"/>
    </source>
</evidence>
<dbReference type="PANTHER" id="PTHR30372">
    <property type="entry name" value="LIPID-A-DISACCHARIDE SYNTHASE"/>
    <property type="match status" value="1"/>
</dbReference>
<name>A0A849VIS9_9HYPH</name>
<dbReference type="EMBL" id="JABUMX010000001">
    <property type="protein sequence ID" value="NTS29632.1"/>
    <property type="molecule type" value="Genomic_DNA"/>
</dbReference>
<evidence type="ECO:0000256" key="1">
    <source>
        <dbReference type="ARBA" id="ARBA00002056"/>
    </source>
</evidence>
<gene>
    <name evidence="12" type="primary">lpxB</name>
    <name evidence="12" type="ORF">HQ945_00045</name>
</gene>
<dbReference type="Pfam" id="PF02684">
    <property type="entry name" value="LpxB"/>
    <property type="match status" value="1"/>
</dbReference>
<comment type="similarity">
    <text evidence="2">Belongs to the LpxB family.</text>
</comment>
<evidence type="ECO:0000313" key="12">
    <source>
        <dbReference type="EMBL" id="NTS29632.1"/>
    </source>
</evidence>
<dbReference type="GO" id="GO:0016020">
    <property type="term" value="C:membrane"/>
    <property type="evidence" value="ECO:0007669"/>
    <property type="project" value="GOC"/>
</dbReference>
<keyword evidence="5" id="KW-0444">Lipid biosynthesis</keyword>
<evidence type="ECO:0000256" key="5">
    <source>
        <dbReference type="ARBA" id="ARBA00022516"/>
    </source>
</evidence>
<comment type="caution">
    <text evidence="12">The sequence shown here is derived from an EMBL/GenBank/DDBJ whole genome shotgun (WGS) entry which is preliminary data.</text>
</comment>
<dbReference type="AlphaFoldDB" id="A0A849VIS9"/>
<dbReference type="SUPFAM" id="SSF53756">
    <property type="entry name" value="UDP-Glycosyltransferase/glycogen phosphorylase"/>
    <property type="match status" value="1"/>
</dbReference>
<reference evidence="12 13" key="1">
    <citation type="submission" date="2020-05" db="EMBL/GenBank/DDBJ databases">
        <authorList>
            <person name="Kim M.K."/>
        </authorList>
    </citation>
    <scope>NUCLEOTIDE SEQUENCE [LARGE SCALE GENOMIC DNA]</scope>
    <source>
        <strain evidence="12 13">BT25</strain>
    </source>
</reference>
<dbReference type="Proteomes" id="UP000550508">
    <property type="component" value="Unassembled WGS sequence"/>
</dbReference>
<protein>
    <recommendedName>
        <fullName evidence="4 11">Lipid-A-disaccharide synthase</fullName>
        <ecNumber evidence="3 11">2.4.1.182</ecNumber>
    </recommendedName>
</protein>
<evidence type="ECO:0000256" key="11">
    <source>
        <dbReference type="NCBIfam" id="TIGR00215"/>
    </source>
</evidence>
<evidence type="ECO:0000256" key="4">
    <source>
        <dbReference type="ARBA" id="ARBA00020902"/>
    </source>
</evidence>
<dbReference type="GO" id="GO:0008915">
    <property type="term" value="F:lipid-A-disaccharide synthase activity"/>
    <property type="evidence" value="ECO:0007669"/>
    <property type="project" value="UniProtKB-UniRule"/>
</dbReference>
<evidence type="ECO:0000256" key="7">
    <source>
        <dbReference type="ARBA" id="ARBA00022676"/>
    </source>
</evidence>
<evidence type="ECO:0000256" key="2">
    <source>
        <dbReference type="ARBA" id="ARBA00007868"/>
    </source>
</evidence>
<accession>A0A849VIS9</accession>
<evidence type="ECO:0000313" key="13">
    <source>
        <dbReference type="Proteomes" id="UP000550508"/>
    </source>
</evidence>
<dbReference type="GO" id="GO:0009245">
    <property type="term" value="P:lipid A biosynthetic process"/>
    <property type="evidence" value="ECO:0007669"/>
    <property type="project" value="UniProtKB-UniRule"/>
</dbReference>
<keyword evidence="8 12" id="KW-0808">Transferase</keyword>
<comment type="catalytic activity">
    <reaction evidence="10">
        <text>a lipid X + a UDP-2-N,3-O-bis[(3R)-3-hydroxyacyl]-alpha-D-glucosamine = a lipid A disaccharide + UDP + H(+)</text>
        <dbReference type="Rhea" id="RHEA:67828"/>
        <dbReference type="ChEBI" id="CHEBI:15378"/>
        <dbReference type="ChEBI" id="CHEBI:58223"/>
        <dbReference type="ChEBI" id="CHEBI:137748"/>
        <dbReference type="ChEBI" id="CHEBI:176338"/>
        <dbReference type="ChEBI" id="CHEBI:176343"/>
        <dbReference type="EC" id="2.4.1.182"/>
    </reaction>
</comment>
<dbReference type="EC" id="2.4.1.182" evidence="3 11"/>